<organism evidence="1 2">
    <name type="scientific">Micavibrio aeruginosavorus (strain ARL-13)</name>
    <dbReference type="NCBI Taxonomy" id="856793"/>
    <lineage>
        <taxon>Bacteria</taxon>
        <taxon>Pseudomonadati</taxon>
        <taxon>Bdellovibrionota</taxon>
        <taxon>Bdellovibrionia</taxon>
        <taxon>Bdellovibrionales</taxon>
        <taxon>Pseudobdellovibrionaceae</taxon>
        <taxon>Micavibrio</taxon>
    </lineage>
</organism>
<evidence type="ECO:0000313" key="2">
    <source>
        <dbReference type="Proteomes" id="UP000009286"/>
    </source>
</evidence>
<dbReference type="STRING" id="856793.MICA_2215"/>
<reference evidence="1 2" key="1">
    <citation type="journal article" date="2011" name="BMC Genomics">
        <title>Genomic insights into an obligate epibiotic bacterial predator: Micavibrio aeruginosavorus ARL-13.</title>
        <authorList>
            <person name="Wang Z."/>
            <person name="Kadouri D."/>
            <person name="Wu M."/>
        </authorList>
    </citation>
    <scope>NUCLEOTIDE SEQUENCE [LARGE SCALE GENOMIC DNA]</scope>
    <source>
        <strain evidence="1 2">ARL-13</strain>
    </source>
</reference>
<dbReference type="HOGENOM" id="CLU_2423599_0_0_5"/>
<gene>
    <name evidence="1" type="ordered locus">MICA_2215</name>
</gene>
<name>G2KS12_MICAA</name>
<sequence length="91" mass="9814">MNETIIAAQKAIETDDANVLHESGEKLEAAIEALHGFADKGNERLGQALGQLTKTVDRFHHAAEDNDKAGASESLSLLVSQKDLVKSLYQP</sequence>
<dbReference type="AlphaFoldDB" id="G2KS12"/>
<dbReference type="EMBL" id="CP002382">
    <property type="protein sequence ID" value="AEP10520.1"/>
    <property type="molecule type" value="Genomic_DNA"/>
</dbReference>
<protein>
    <submittedName>
        <fullName evidence="1">Uncharacterized protein</fullName>
    </submittedName>
</protein>
<dbReference type="KEGG" id="mai:MICA_2215"/>
<keyword evidence="2" id="KW-1185">Reference proteome</keyword>
<proteinExistence type="predicted"/>
<accession>G2KS12</accession>
<evidence type="ECO:0000313" key="1">
    <source>
        <dbReference type="EMBL" id="AEP10520.1"/>
    </source>
</evidence>
<dbReference type="Proteomes" id="UP000009286">
    <property type="component" value="Chromosome"/>
</dbReference>